<comment type="caution">
    <text evidence="3">The sequence shown here is derived from an EMBL/GenBank/DDBJ whole genome shotgun (WGS) entry which is preliminary data.</text>
</comment>
<dbReference type="EMBL" id="JALJOU010000022">
    <property type="protein sequence ID" value="KAK9837261.1"/>
    <property type="molecule type" value="Genomic_DNA"/>
</dbReference>
<evidence type="ECO:0000313" key="3">
    <source>
        <dbReference type="EMBL" id="KAK9837261.1"/>
    </source>
</evidence>
<dbReference type="GO" id="GO:0008270">
    <property type="term" value="F:zinc ion binding"/>
    <property type="evidence" value="ECO:0007669"/>
    <property type="project" value="UniProtKB-KW"/>
</dbReference>
<protein>
    <recommendedName>
        <fullName evidence="2">CCHC-type domain-containing protein</fullName>
    </recommendedName>
</protein>
<dbReference type="Pfam" id="PF00098">
    <property type="entry name" value="zf-CCHC"/>
    <property type="match status" value="1"/>
</dbReference>
<gene>
    <name evidence="3" type="ORF">WJX81_002448</name>
</gene>
<evidence type="ECO:0000259" key="2">
    <source>
        <dbReference type="PROSITE" id="PS50158"/>
    </source>
</evidence>
<dbReference type="InterPro" id="IPR036875">
    <property type="entry name" value="Znf_CCHC_sf"/>
</dbReference>
<name>A0AAW1RV39_9CHLO</name>
<dbReference type="InterPro" id="IPR001878">
    <property type="entry name" value="Znf_CCHC"/>
</dbReference>
<dbReference type="AlphaFoldDB" id="A0AAW1RV39"/>
<organism evidence="3 4">
    <name type="scientific">Elliptochloris bilobata</name>
    <dbReference type="NCBI Taxonomy" id="381761"/>
    <lineage>
        <taxon>Eukaryota</taxon>
        <taxon>Viridiplantae</taxon>
        <taxon>Chlorophyta</taxon>
        <taxon>core chlorophytes</taxon>
        <taxon>Trebouxiophyceae</taxon>
        <taxon>Trebouxiophyceae incertae sedis</taxon>
        <taxon>Elliptochloris clade</taxon>
        <taxon>Elliptochloris</taxon>
    </lineage>
</organism>
<keyword evidence="1" id="KW-0479">Metal-binding</keyword>
<dbReference type="Gene3D" id="4.10.60.10">
    <property type="entry name" value="Zinc finger, CCHC-type"/>
    <property type="match status" value="1"/>
</dbReference>
<proteinExistence type="predicted"/>
<evidence type="ECO:0000256" key="1">
    <source>
        <dbReference type="PROSITE-ProRule" id="PRU00047"/>
    </source>
</evidence>
<dbReference type="PROSITE" id="PS50158">
    <property type="entry name" value="ZF_CCHC"/>
    <property type="match status" value="1"/>
</dbReference>
<dbReference type="GO" id="GO:0003676">
    <property type="term" value="F:nucleic acid binding"/>
    <property type="evidence" value="ECO:0007669"/>
    <property type="project" value="InterPro"/>
</dbReference>
<keyword evidence="1" id="KW-0862">Zinc</keyword>
<dbReference type="PANTHER" id="PTHR46978">
    <property type="entry name" value="ZINC KNUCKLE (CCHC-TYPE) FAMILY PROTEIN"/>
    <property type="match status" value="1"/>
</dbReference>
<dbReference type="PANTHER" id="PTHR46978:SF1">
    <property type="entry name" value="ZINC KNUCKLE (CCHC-TYPE) FAMILY PROTEIN"/>
    <property type="match status" value="1"/>
</dbReference>
<dbReference type="Proteomes" id="UP001445335">
    <property type="component" value="Unassembled WGS sequence"/>
</dbReference>
<keyword evidence="1" id="KW-0863">Zinc-finger</keyword>
<accession>A0AAW1RV39</accession>
<reference evidence="3 4" key="1">
    <citation type="journal article" date="2024" name="Nat. Commun.">
        <title>Phylogenomics reveals the evolutionary origins of lichenization in chlorophyte algae.</title>
        <authorList>
            <person name="Puginier C."/>
            <person name="Libourel C."/>
            <person name="Otte J."/>
            <person name="Skaloud P."/>
            <person name="Haon M."/>
            <person name="Grisel S."/>
            <person name="Petersen M."/>
            <person name="Berrin J.G."/>
            <person name="Delaux P.M."/>
            <person name="Dal Grande F."/>
            <person name="Keller J."/>
        </authorList>
    </citation>
    <scope>NUCLEOTIDE SEQUENCE [LARGE SCALE GENOMIC DNA]</scope>
    <source>
        <strain evidence="3 4">SAG 245.80</strain>
    </source>
</reference>
<sequence length="117" mass="12836">MQRLLRAPRAEGGCEYPYARGDLALARCLVCGRRGHLSCGDEARRALPHAHPSCSNCGEGGHTSTECARDVTPLVRNERLGARMTEVARFAQTSFAQGGQPWSCDYASSGRHHQYYV</sequence>
<feature type="domain" description="CCHC-type" evidence="2">
    <location>
        <begin position="54"/>
        <end position="67"/>
    </location>
</feature>
<evidence type="ECO:0000313" key="4">
    <source>
        <dbReference type="Proteomes" id="UP001445335"/>
    </source>
</evidence>
<dbReference type="SUPFAM" id="SSF57756">
    <property type="entry name" value="Retrovirus zinc finger-like domains"/>
    <property type="match status" value="1"/>
</dbReference>
<keyword evidence="4" id="KW-1185">Reference proteome</keyword>